<feature type="region of interest" description="Disordered" evidence="1">
    <location>
        <begin position="1"/>
        <end position="24"/>
    </location>
</feature>
<keyword evidence="3" id="KW-1185">Reference proteome</keyword>
<proteinExistence type="predicted"/>
<feature type="region of interest" description="Disordered" evidence="1">
    <location>
        <begin position="281"/>
        <end position="316"/>
    </location>
</feature>
<accession>A0AAD9LZS6</accession>
<protein>
    <submittedName>
        <fullName evidence="2">Uncharacterized protein</fullName>
    </submittedName>
</protein>
<evidence type="ECO:0000313" key="3">
    <source>
        <dbReference type="Proteomes" id="UP001232148"/>
    </source>
</evidence>
<gene>
    <name evidence="2" type="ORF">LX32DRAFT_705989</name>
</gene>
<evidence type="ECO:0000313" key="2">
    <source>
        <dbReference type="EMBL" id="KAK2024255.1"/>
    </source>
</evidence>
<feature type="compositionally biased region" description="Polar residues" evidence="1">
    <location>
        <begin position="79"/>
        <end position="89"/>
    </location>
</feature>
<organism evidence="2 3">
    <name type="scientific">Colletotrichum zoysiae</name>
    <dbReference type="NCBI Taxonomy" id="1216348"/>
    <lineage>
        <taxon>Eukaryota</taxon>
        <taxon>Fungi</taxon>
        <taxon>Dikarya</taxon>
        <taxon>Ascomycota</taxon>
        <taxon>Pezizomycotina</taxon>
        <taxon>Sordariomycetes</taxon>
        <taxon>Hypocreomycetidae</taxon>
        <taxon>Glomerellales</taxon>
        <taxon>Glomerellaceae</taxon>
        <taxon>Colletotrichum</taxon>
        <taxon>Colletotrichum graminicola species complex</taxon>
    </lineage>
</organism>
<name>A0AAD9LZS6_9PEZI</name>
<dbReference type="Proteomes" id="UP001232148">
    <property type="component" value="Unassembled WGS sequence"/>
</dbReference>
<feature type="compositionally biased region" description="Basic residues" evidence="1">
    <location>
        <begin position="577"/>
        <end position="601"/>
    </location>
</feature>
<reference evidence="2" key="1">
    <citation type="submission" date="2021-06" db="EMBL/GenBank/DDBJ databases">
        <title>Comparative genomics, transcriptomics and evolutionary studies reveal genomic signatures of adaptation to plant cell wall in hemibiotrophic fungi.</title>
        <authorList>
            <consortium name="DOE Joint Genome Institute"/>
            <person name="Baroncelli R."/>
            <person name="Diaz J.F."/>
            <person name="Benocci T."/>
            <person name="Peng M."/>
            <person name="Battaglia E."/>
            <person name="Haridas S."/>
            <person name="Andreopoulos W."/>
            <person name="Labutti K."/>
            <person name="Pangilinan J."/>
            <person name="Floch G.L."/>
            <person name="Makela M.R."/>
            <person name="Henrissat B."/>
            <person name="Grigoriev I.V."/>
            <person name="Crouch J.A."/>
            <person name="De Vries R.P."/>
            <person name="Sukno S.A."/>
            <person name="Thon M.R."/>
        </authorList>
    </citation>
    <scope>NUCLEOTIDE SEQUENCE</scope>
    <source>
        <strain evidence="2">MAFF235873</strain>
    </source>
</reference>
<evidence type="ECO:0000256" key="1">
    <source>
        <dbReference type="SAM" id="MobiDB-lite"/>
    </source>
</evidence>
<comment type="caution">
    <text evidence="2">The sequence shown here is derived from an EMBL/GenBank/DDBJ whole genome shotgun (WGS) entry which is preliminary data.</text>
</comment>
<dbReference type="AlphaFoldDB" id="A0AAD9LZS6"/>
<feature type="region of interest" description="Disordered" evidence="1">
    <location>
        <begin position="544"/>
        <end position="601"/>
    </location>
</feature>
<feature type="region of interest" description="Disordered" evidence="1">
    <location>
        <begin position="59"/>
        <end position="89"/>
    </location>
</feature>
<dbReference type="EMBL" id="MU842970">
    <property type="protein sequence ID" value="KAK2024255.1"/>
    <property type="molecule type" value="Genomic_DNA"/>
</dbReference>
<sequence length="601" mass="67184">MRPQDSQELPRRLRTFSQDTTTGHLEPTSFLDCQDLSIAIDMTMANQNYVDQTLGHPDGLPGHMTSRQSPTAYPEIESPSYSPNNSKATTFDHQHQINETHLLTPVSGVGSPCFHQSANLPPYPSTMTSIQPQASPSWHNSVSMSAAQSQVGSPMPVCPPPSENHFKMDDYPEPPADYYWGSYSVSAQSESEQGSMSPQIPPGHYMPHNEHHLMQPQPIMGQMHPELPMPQHSPPSYYPQQNHTPWVEQPDIAEFKTTAAKRRQFGYALPSTQIARQVPIAQTSGPSRPGRPQPVGRVARQPRVRGRVTPTSTESISTDNIAQVQLGEPIPDLPDDFVIKDQCDDKHRLLYHMQRDLTLAGKKGSGMWATIMEKFNKDFEDDSDIARLQMLVSRGRYRDQKMSPRDEHIAMKAIGFACHHFYNIVIRKFREYGGGQTTPWGRSHLECFAIDKGLVDAGYVPMPNDLQGKMSQVKTRRSKKLSNRLRSGAYSNAILEEAENNGGGVLEKDPQLYEQVMDDILQYRGVDGDEDEDDEAMLANIYQTRSKGKGKSRQKSVDLKDDQGVDDAPNKTAGTRRAAKPRRAPAKPRAKGRLAPKTRAP</sequence>